<feature type="domain" description="TOG" evidence="1">
    <location>
        <begin position="106"/>
        <end position="327"/>
    </location>
</feature>
<protein>
    <recommendedName>
        <fullName evidence="1">TOG domain-containing protein</fullName>
    </recommendedName>
</protein>
<dbReference type="InterPro" id="IPR011989">
    <property type="entry name" value="ARM-like"/>
</dbReference>
<comment type="caution">
    <text evidence="2">The sequence shown here is derived from an EMBL/GenBank/DDBJ whole genome shotgun (WGS) entry which is preliminary data.</text>
</comment>
<dbReference type="SMART" id="SM01349">
    <property type="entry name" value="TOG"/>
    <property type="match status" value="1"/>
</dbReference>
<dbReference type="Pfam" id="PF12348">
    <property type="entry name" value="CLASP_N"/>
    <property type="match status" value="1"/>
</dbReference>
<dbReference type="EMBL" id="SWLB01000017">
    <property type="protein sequence ID" value="KAF3327665.1"/>
    <property type="molecule type" value="Genomic_DNA"/>
</dbReference>
<keyword evidence="3" id="KW-1185">Reference proteome</keyword>
<evidence type="ECO:0000313" key="3">
    <source>
        <dbReference type="Proteomes" id="UP000623129"/>
    </source>
</evidence>
<name>A0A833QK45_9POAL</name>
<dbReference type="GO" id="GO:0008017">
    <property type="term" value="F:microtubule binding"/>
    <property type="evidence" value="ECO:0007669"/>
    <property type="project" value="TreeGrafter"/>
</dbReference>
<dbReference type="SUPFAM" id="SSF48371">
    <property type="entry name" value="ARM repeat"/>
    <property type="match status" value="1"/>
</dbReference>
<evidence type="ECO:0000313" key="2">
    <source>
        <dbReference type="EMBL" id="KAF3327665.1"/>
    </source>
</evidence>
<dbReference type="InterPro" id="IPR024395">
    <property type="entry name" value="CLASP_N_dom"/>
</dbReference>
<dbReference type="Gene3D" id="1.25.10.10">
    <property type="entry name" value="Leucine-rich Repeat Variant"/>
    <property type="match status" value="1"/>
</dbReference>
<proteinExistence type="predicted"/>
<dbReference type="GO" id="GO:0005881">
    <property type="term" value="C:cytoplasmic microtubule"/>
    <property type="evidence" value="ECO:0007669"/>
    <property type="project" value="TreeGrafter"/>
</dbReference>
<organism evidence="2 3">
    <name type="scientific">Carex littledalei</name>
    <dbReference type="NCBI Taxonomy" id="544730"/>
    <lineage>
        <taxon>Eukaryota</taxon>
        <taxon>Viridiplantae</taxon>
        <taxon>Streptophyta</taxon>
        <taxon>Embryophyta</taxon>
        <taxon>Tracheophyta</taxon>
        <taxon>Spermatophyta</taxon>
        <taxon>Magnoliopsida</taxon>
        <taxon>Liliopsida</taxon>
        <taxon>Poales</taxon>
        <taxon>Cyperaceae</taxon>
        <taxon>Cyperoideae</taxon>
        <taxon>Cariceae</taxon>
        <taxon>Carex</taxon>
        <taxon>Carex subgen. Euthyceras</taxon>
    </lineage>
</organism>
<dbReference type="InterPro" id="IPR034085">
    <property type="entry name" value="TOG"/>
</dbReference>
<dbReference type="PANTHER" id="PTHR21567">
    <property type="entry name" value="CLASP"/>
    <property type="match status" value="1"/>
</dbReference>
<accession>A0A833QK45</accession>
<gene>
    <name evidence="2" type="ORF">FCM35_KLT07783</name>
</gene>
<dbReference type="PANTHER" id="PTHR21567:SF62">
    <property type="entry name" value="ARM REPEAT SUPERFAMILY PROTEIN"/>
    <property type="match status" value="1"/>
</dbReference>
<reference evidence="2" key="1">
    <citation type="submission" date="2020-01" db="EMBL/GenBank/DDBJ databases">
        <title>Genome sequence of Kobresia littledalei, the first chromosome-level genome in the family Cyperaceae.</title>
        <authorList>
            <person name="Qu G."/>
        </authorList>
    </citation>
    <scope>NUCLEOTIDE SEQUENCE</scope>
    <source>
        <strain evidence="2">C.B.Clarke</strain>
        <tissue evidence="2">Leaf</tissue>
    </source>
</reference>
<dbReference type="Proteomes" id="UP000623129">
    <property type="component" value="Unassembled WGS sequence"/>
</dbReference>
<dbReference type="GO" id="GO:0000226">
    <property type="term" value="P:microtubule cytoskeleton organization"/>
    <property type="evidence" value="ECO:0007669"/>
    <property type="project" value="TreeGrafter"/>
</dbReference>
<sequence>MGTLSPGSFKMAISCKSISFFSIESKQAIAHVMMFLLPIKKMSDSALKDLNVVPPSEGKIAKTVLQKGNDCNAITANNNLHLNEKEALSNEPEAVIIDVEYIESENLTEIADVDSCMTTLMTRLESKDWVTICAALNNVRQISLLHKDKLLDKLVVVIQLVVKSLKNPRSAVCKTAIMTCSDIFTGYGDTVVESLDPLLVQLFLRSSQDKKFVCEAAEAALINMTNRVSPSILLPKLEAYLKHKNPRVRAKACMCFGRSVPHLGLEGIKSYGIDKLIKVAATQLSDQLPESREAARTLSLELQGFYCKLEDEDLSVQLDPNPDPTCQSKLSWEEFCHAKLSPLSAQAILRVTTSSQKETLVADC</sequence>
<dbReference type="OrthoDB" id="63891at2759"/>
<dbReference type="AlphaFoldDB" id="A0A833QK45"/>
<dbReference type="InterPro" id="IPR016024">
    <property type="entry name" value="ARM-type_fold"/>
</dbReference>
<evidence type="ECO:0000259" key="1">
    <source>
        <dbReference type="SMART" id="SM01349"/>
    </source>
</evidence>